<keyword evidence="9 11" id="KW-0961">Cell wall biogenesis/degradation</keyword>
<feature type="transmembrane region" description="Helical" evidence="11">
    <location>
        <begin position="472"/>
        <end position="494"/>
    </location>
</feature>
<dbReference type="GO" id="GO:0071555">
    <property type="term" value="P:cell wall organization"/>
    <property type="evidence" value="ECO:0007669"/>
    <property type="project" value="UniProtKB-KW"/>
</dbReference>
<accession>A0A1X2GEJ2</accession>
<dbReference type="GO" id="GO:0006031">
    <property type="term" value="P:chitin biosynthetic process"/>
    <property type="evidence" value="ECO:0007669"/>
    <property type="project" value="UniProtKB-UniRule"/>
</dbReference>
<comment type="similarity">
    <text evidence="11">Belongs to the chitin synthase family.</text>
</comment>
<evidence type="ECO:0000256" key="11">
    <source>
        <dbReference type="RuleBase" id="RU366040"/>
    </source>
</evidence>
<keyword evidence="6 11" id="KW-0812">Transmembrane</keyword>
<feature type="transmembrane region" description="Helical" evidence="11">
    <location>
        <begin position="679"/>
        <end position="703"/>
    </location>
</feature>
<dbReference type="CDD" id="cd04190">
    <property type="entry name" value="Chitin_synth_C"/>
    <property type="match status" value="1"/>
</dbReference>
<keyword evidence="14" id="KW-1185">Reference proteome</keyword>
<dbReference type="GO" id="GO:0005886">
    <property type="term" value="C:plasma membrane"/>
    <property type="evidence" value="ECO:0007669"/>
    <property type="project" value="UniProtKB-SubCell"/>
</dbReference>
<dbReference type="SUPFAM" id="SSF53448">
    <property type="entry name" value="Nucleotide-diphospho-sugar transferases"/>
    <property type="match status" value="1"/>
</dbReference>
<keyword evidence="4 11" id="KW-0328">Glycosyltransferase</keyword>
<dbReference type="OrthoDB" id="26569at2759"/>
<sequence length="747" mass="85315">MLVPRRQPRRYNTSRRVKLTSGHLVLDCPIPDEYMKQVSIKEGKEFTHMRYTAITDDPSDFSANRYKLRQELMERETELFICITMYNEDEVLLSRTLHGVMRNIFHLCQHNRSKTWGKDTWQKVVVCIIADGRDKVSQGVLDMLTSLGIYQDGVAKNIVNQKHVQGHLYEYTTQISFDPDRKFKNSESKIPPTQLMFCLKEKNQRKINSHRWFFQAFCPIIKPKVCMLFDVGTRPGPHSIYHLWKTFDVHPNVGGACGEIRTMTGPAGILLVNPLVASQNFEYKISNILDKPLESFLGYIQVLPGAFSAYRYAALLNDINGNGPLQKYFLGEVLHGSDADIFSANMYLAEDRILCYELVAKSNASWLLQYVSNAYGETDVPSSVPEFLGQRRRWLNGSFFSGVYALFHWGKIFKTDHSGGRKFLLFIELIYLSIQWIFSWFALGNFFISFYILTRAIADMDHPPFPSQVANIVHIILVYIYGVLLVTLFLLALGNRPQGSKGAYKAMIVFFSLVMGYLIFCSVWIAYQGILSATNDPSKALVEDGAFRDIVISMAATYAIYLISSLLFLDPLHMFTSFIQYLFMSASYINILNTFAFCNTHDVSWGTKDIDTVAFDLGVVEVKNENQTAEVALLEETDVGDLYMEACQRLGRKPKKTPPVRDPRTKQEDYYKAFRTRLVICWIITNLILVGLICTADSVGWLGNFNQRTNGYMAFVLWAVVGLSCFRFIGCLAYLLSSAFSMCVRRR</sequence>
<dbReference type="AlphaFoldDB" id="A0A1X2GEJ2"/>
<dbReference type="InterPro" id="IPR004835">
    <property type="entry name" value="Chitin_synth"/>
</dbReference>
<dbReference type="EMBL" id="MCGT01000019">
    <property type="protein sequence ID" value="ORX51940.1"/>
    <property type="molecule type" value="Genomic_DNA"/>
</dbReference>
<dbReference type="Pfam" id="PF08407">
    <property type="entry name" value="Chitin_synth_1N"/>
    <property type="match status" value="1"/>
</dbReference>
<feature type="transmembrane region" description="Helical" evidence="11">
    <location>
        <begin position="506"/>
        <end position="530"/>
    </location>
</feature>
<keyword evidence="3 11" id="KW-1003">Cell membrane</keyword>
<evidence type="ECO:0000256" key="9">
    <source>
        <dbReference type="ARBA" id="ARBA00023316"/>
    </source>
</evidence>
<dbReference type="STRING" id="101127.A0A1X2GEJ2"/>
<proteinExistence type="inferred from homology"/>
<comment type="catalytic activity">
    <reaction evidence="11">
        <text>[(1-&gt;4)-N-acetyl-beta-D-glucosaminyl](n) + UDP-N-acetyl-alpha-D-glucosamine = [(1-&gt;4)-N-acetyl-beta-D-glucosaminyl](n+1) + UDP + H(+)</text>
        <dbReference type="Rhea" id="RHEA:16637"/>
        <dbReference type="Rhea" id="RHEA-COMP:9593"/>
        <dbReference type="Rhea" id="RHEA-COMP:9595"/>
        <dbReference type="ChEBI" id="CHEBI:15378"/>
        <dbReference type="ChEBI" id="CHEBI:17029"/>
        <dbReference type="ChEBI" id="CHEBI:57705"/>
        <dbReference type="ChEBI" id="CHEBI:58223"/>
        <dbReference type="EC" id="2.4.1.16"/>
    </reaction>
</comment>
<evidence type="ECO:0000256" key="5">
    <source>
        <dbReference type="ARBA" id="ARBA00022679"/>
    </source>
</evidence>
<dbReference type="InterPro" id="IPR029044">
    <property type="entry name" value="Nucleotide-diphossugar_trans"/>
</dbReference>
<evidence type="ECO:0000256" key="3">
    <source>
        <dbReference type="ARBA" id="ARBA00022475"/>
    </source>
</evidence>
<dbReference type="PANTHER" id="PTHR22914">
    <property type="entry name" value="CHITIN SYNTHASE"/>
    <property type="match status" value="1"/>
</dbReference>
<dbReference type="Proteomes" id="UP000242146">
    <property type="component" value="Unassembled WGS sequence"/>
</dbReference>
<name>A0A1X2GEJ2_9FUNG</name>
<keyword evidence="7 11" id="KW-1133">Transmembrane helix</keyword>
<evidence type="ECO:0000259" key="12">
    <source>
        <dbReference type="Pfam" id="PF08407"/>
    </source>
</evidence>
<dbReference type="EC" id="2.4.1.16" evidence="2 11"/>
<feature type="transmembrane region" description="Helical" evidence="11">
    <location>
        <begin position="423"/>
        <end position="452"/>
    </location>
</feature>
<protein>
    <recommendedName>
        <fullName evidence="2 11">Chitin synthase</fullName>
        <ecNumber evidence="2 11">2.4.1.16</ecNumber>
    </recommendedName>
</protein>
<evidence type="ECO:0000256" key="10">
    <source>
        <dbReference type="ARBA" id="ARBA00024009"/>
    </source>
</evidence>
<evidence type="ECO:0000256" key="7">
    <source>
        <dbReference type="ARBA" id="ARBA00022989"/>
    </source>
</evidence>
<dbReference type="InterPro" id="IPR013616">
    <property type="entry name" value="Chitin_synth_N"/>
</dbReference>
<evidence type="ECO:0000256" key="8">
    <source>
        <dbReference type="ARBA" id="ARBA00023136"/>
    </source>
</evidence>
<feature type="transmembrane region" description="Helical" evidence="11">
    <location>
        <begin position="550"/>
        <end position="569"/>
    </location>
</feature>
<feature type="domain" description="Chitin synthase N-terminal" evidence="12">
    <location>
        <begin position="13"/>
        <end position="78"/>
    </location>
</feature>
<feature type="transmembrane region" description="Helical" evidence="11">
    <location>
        <begin position="715"/>
        <end position="737"/>
    </location>
</feature>
<comment type="caution">
    <text evidence="13">The sequence shown here is derived from an EMBL/GenBank/DDBJ whole genome shotgun (WGS) entry which is preliminary data.</text>
</comment>
<organism evidence="13 14">
    <name type="scientific">Hesseltinella vesiculosa</name>
    <dbReference type="NCBI Taxonomy" id="101127"/>
    <lineage>
        <taxon>Eukaryota</taxon>
        <taxon>Fungi</taxon>
        <taxon>Fungi incertae sedis</taxon>
        <taxon>Mucoromycota</taxon>
        <taxon>Mucoromycotina</taxon>
        <taxon>Mucoromycetes</taxon>
        <taxon>Mucorales</taxon>
        <taxon>Cunninghamellaceae</taxon>
        <taxon>Hesseltinella</taxon>
    </lineage>
</organism>
<dbReference type="GO" id="GO:0004100">
    <property type="term" value="F:chitin synthase activity"/>
    <property type="evidence" value="ECO:0007669"/>
    <property type="project" value="UniProtKB-UniRule"/>
</dbReference>
<reference evidence="13 14" key="1">
    <citation type="submission" date="2016-07" db="EMBL/GenBank/DDBJ databases">
        <title>Pervasive Adenine N6-methylation of Active Genes in Fungi.</title>
        <authorList>
            <consortium name="DOE Joint Genome Institute"/>
            <person name="Mondo S.J."/>
            <person name="Dannebaum R.O."/>
            <person name="Kuo R.C."/>
            <person name="Labutti K."/>
            <person name="Haridas S."/>
            <person name="Kuo A."/>
            <person name="Salamov A."/>
            <person name="Ahrendt S.R."/>
            <person name="Lipzen A."/>
            <person name="Sullivan W."/>
            <person name="Andreopoulos W.B."/>
            <person name="Clum A."/>
            <person name="Lindquist E."/>
            <person name="Daum C."/>
            <person name="Ramamoorthy G.K."/>
            <person name="Gryganskyi A."/>
            <person name="Culley D."/>
            <person name="Magnuson J.K."/>
            <person name="James T.Y."/>
            <person name="O'Malley M.A."/>
            <person name="Stajich J.E."/>
            <person name="Spatafora J.W."/>
            <person name="Visel A."/>
            <person name="Grigoriev I.V."/>
        </authorList>
    </citation>
    <scope>NUCLEOTIDE SEQUENCE [LARGE SCALE GENOMIC DNA]</scope>
    <source>
        <strain evidence="13 14">NRRL 3301</strain>
    </source>
</reference>
<evidence type="ECO:0000313" key="14">
    <source>
        <dbReference type="Proteomes" id="UP000242146"/>
    </source>
</evidence>
<keyword evidence="5 11" id="KW-0808">Transferase</keyword>
<evidence type="ECO:0000256" key="1">
    <source>
        <dbReference type="ARBA" id="ARBA00004651"/>
    </source>
</evidence>
<dbReference type="Pfam" id="PF01644">
    <property type="entry name" value="Chitin_synth_1"/>
    <property type="match status" value="1"/>
</dbReference>
<gene>
    <name evidence="13" type="ORF">DM01DRAFT_320649</name>
</gene>
<evidence type="ECO:0000256" key="4">
    <source>
        <dbReference type="ARBA" id="ARBA00022676"/>
    </source>
</evidence>
<dbReference type="PANTHER" id="PTHR22914:SF9">
    <property type="entry name" value="CHITIN SYNTHASE 1"/>
    <property type="match status" value="1"/>
</dbReference>
<evidence type="ECO:0000313" key="13">
    <source>
        <dbReference type="EMBL" id="ORX51940.1"/>
    </source>
</evidence>
<evidence type="ECO:0000256" key="2">
    <source>
        <dbReference type="ARBA" id="ARBA00012543"/>
    </source>
</evidence>
<dbReference type="GO" id="GO:0030428">
    <property type="term" value="C:cell septum"/>
    <property type="evidence" value="ECO:0007669"/>
    <property type="project" value="TreeGrafter"/>
</dbReference>
<evidence type="ECO:0000256" key="6">
    <source>
        <dbReference type="ARBA" id="ARBA00022692"/>
    </source>
</evidence>
<comment type="function">
    <text evidence="10 11">Polymerizes chitin, a structural polymer of the cell wall and septum, by transferring the sugar moiety of UDP-GlcNAc to the non-reducing end of the growing chitin polymer.</text>
</comment>
<keyword evidence="8 11" id="KW-0472">Membrane</keyword>
<comment type="subcellular location">
    <subcellularLocation>
        <location evidence="1 11">Cell membrane</location>
        <topology evidence="1 11">Multi-pass membrane protein</topology>
    </subcellularLocation>
</comment>